<gene>
    <name evidence="1" type="ORF">CONPUDRAFT_160536</name>
</gene>
<dbReference type="GeneID" id="19204308"/>
<protein>
    <recommendedName>
        <fullName evidence="3">F-box domain-containing protein</fullName>
    </recommendedName>
</protein>
<dbReference type="AlphaFoldDB" id="R7SDL4"/>
<organism evidence="1 2">
    <name type="scientific">Coniophora puteana (strain RWD-64-598)</name>
    <name type="common">Brown rot fungus</name>
    <dbReference type="NCBI Taxonomy" id="741705"/>
    <lineage>
        <taxon>Eukaryota</taxon>
        <taxon>Fungi</taxon>
        <taxon>Dikarya</taxon>
        <taxon>Basidiomycota</taxon>
        <taxon>Agaricomycotina</taxon>
        <taxon>Agaricomycetes</taxon>
        <taxon>Agaricomycetidae</taxon>
        <taxon>Boletales</taxon>
        <taxon>Coniophorineae</taxon>
        <taxon>Coniophoraceae</taxon>
        <taxon>Coniophora</taxon>
    </lineage>
</organism>
<proteinExistence type="predicted"/>
<dbReference type="Proteomes" id="UP000053558">
    <property type="component" value="Unassembled WGS sequence"/>
</dbReference>
<accession>R7SDL4</accession>
<sequence length="151" mass="17161">MLHSLQHSCRSALSIRGVSAHVQTFTGALSRFLSPQPLESVAIRDTYQGDAILASDDMLWIRSLSPFSKLTLLHILRGRPGDRYISLQGWELLDAVRSWSLLSDLRMHALKHMLMLQELVDLIISLPHLAILDIDTTVTLESVEALFFWRR</sequence>
<dbReference type="KEGG" id="cput:CONPUDRAFT_160536"/>
<dbReference type="EMBL" id="JH711597">
    <property type="protein sequence ID" value="EIW73970.1"/>
    <property type="molecule type" value="Genomic_DNA"/>
</dbReference>
<evidence type="ECO:0008006" key="3">
    <source>
        <dbReference type="Google" id="ProtNLM"/>
    </source>
</evidence>
<keyword evidence="2" id="KW-1185">Reference proteome</keyword>
<dbReference type="RefSeq" id="XP_007775868.1">
    <property type="nucleotide sequence ID" value="XM_007777678.1"/>
</dbReference>
<evidence type="ECO:0000313" key="2">
    <source>
        <dbReference type="Proteomes" id="UP000053558"/>
    </source>
</evidence>
<evidence type="ECO:0000313" key="1">
    <source>
        <dbReference type="EMBL" id="EIW73970.1"/>
    </source>
</evidence>
<name>R7SDL4_CONPW</name>
<reference evidence="2" key="1">
    <citation type="journal article" date="2012" name="Science">
        <title>The Paleozoic origin of enzymatic lignin decomposition reconstructed from 31 fungal genomes.</title>
        <authorList>
            <person name="Floudas D."/>
            <person name="Binder M."/>
            <person name="Riley R."/>
            <person name="Barry K."/>
            <person name="Blanchette R.A."/>
            <person name="Henrissat B."/>
            <person name="Martinez A.T."/>
            <person name="Otillar R."/>
            <person name="Spatafora J.W."/>
            <person name="Yadav J.S."/>
            <person name="Aerts A."/>
            <person name="Benoit I."/>
            <person name="Boyd A."/>
            <person name="Carlson A."/>
            <person name="Copeland A."/>
            <person name="Coutinho P.M."/>
            <person name="de Vries R.P."/>
            <person name="Ferreira P."/>
            <person name="Findley K."/>
            <person name="Foster B."/>
            <person name="Gaskell J."/>
            <person name="Glotzer D."/>
            <person name="Gorecki P."/>
            <person name="Heitman J."/>
            <person name="Hesse C."/>
            <person name="Hori C."/>
            <person name="Igarashi K."/>
            <person name="Jurgens J.A."/>
            <person name="Kallen N."/>
            <person name="Kersten P."/>
            <person name="Kohler A."/>
            <person name="Kuees U."/>
            <person name="Kumar T.K.A."/>
            <person name="Kuo A."/>
            <person name="LaButti K."/>
            <person name="Larrondo L.F."/>
            <person name="Lindquist E."/>
            <person name="Ling A."/>
            <person name="Lombard V."/>
            <person name="Lucas S."/>
            <person name="Lundell T."/>
            <person name="Martin R."/>
            <person name="McLaughlin D.J."/>
            <person name="Morgenstern I."/>
            <person name="Morin E."/>
            <person name="Murat C."/>
            <person name="Nagy L.G."/>
            <person name="Nolan M."/>
            <person name="Ohm R.A."/>
            <person name="Patyshakuliyeva A."/>
            <person name="Rokas A."/>
            <person name="Ruiz-Duenas F.J."/>
            <person name="Sabat G."/>
            <person name="Salamov A."/>
            <person name="Samejima M."/>
            <person name="Schmutz J."/>
            <person name="Slot J.C."/>
            <person name="St John F."/>
            <person name="Stenlid J."/>
            <person name="Sun H."/>
            <person name="Sun S."/>
            <person name="Syed K."/>
            <person name="Tsang A."/>
            <person name="Wiebenga A."/>
            <person name="Young D."/>
            <person name="Pisabarro A."/>
            <person name="Eastwood D.C."/>
            <person name="Martin F."/>
            <person name="Cullen D."/>
            <person name="Grigoriev I.V."/>
            <person name="Hibbett D.S."/>
        </authorList>
    </citation>
    <scope>NUCLEOTIDE SEQUENCE [LARGE SCALE GENOMIC DNA]</scope>
    <source>
        <strain evidence="2">RWD-64-598 SS2</strain>
    </source>
</reference>